<gene>
    <name evidence="2" type="ORF">COX06_00255</name>
</gene>
<dbReference type="GO" id="GO:0006313">
    <property type="term" value="P:DNA transposition"/>
    <property type="evidence" value="ECO:0007669"/>
    <property type="project" value="InterPro"/>
</dbReference>
<feature type="domain" description="Transposase IS200-like" evidence="1">
    <location>
        <begin position="14"/>
        <end position="131"/>
    </location>
</feature>
<dbReference type="InterPro" id="IPR036515">
    <property type="entry name" value="Transposase_17_sf"/>
</dbReference>
<dbReference type="Pfam" id="PF01797">
    <property type="entry name" value="Y1_Tnp"/>
    <property type="match status" value="1"/>
</dbReference>
<proteinExistence type="predicted"/>
<dbReference type="PANTHER" id="PTHR34322:SF2">
    <property type="entry name" value="TRANSPOSASE IS200-LIKE DOMAIN-CONTAINING PROTEIN"/>
    <property type="match status" value="1"/>
</dbReference>
<dbReference type="PANTHER" id="PTHR34322">
    <property type="entry name" value="TRANSPOSASE, Y1_TNP DOMAIN-CONTAINING"/>
    <property type="match status" value="1"/>
</dbReference>
<dbReference type="EMBL" id="PCST01000004">
    <property type="protein sequence ID" value="PIP56001.1"/>
    <property type="molecule type" value="Genomic_DNA"/>
</dbReference>
<evidence type="ECO:0000313" key="3">
    <source>
        <dbReference type="Proteomes" id="UP000229794"/>
    </source>
</evidence>
<dbReference type="AlphaFoldDB" id="A0A2H0BEF3"/>
<dbReference type="SUPFAM" id="SSF143422">
    <property type="entry name" value="Transposase IS200-like"/>
    <property type="match status" value="1"/>
</dbReference>
<dbReference type="GO" id="GO:0004803">
    <property type="term" value="F:transposase activity"/>
    <property type="evidence" value="ECO:0007669"/>
    <property type="project" value="InterPro"/>
</dbReference>
<reference evidence="2 3" key="1">
    <citation type="submission" date="2017-09" db="EMBL/GenBank/DDBJ databases">
        <title>Depth-based differentiation of microbial function through sediment-hosted aquifers and enrichment of novel symbionts in the deep terrestrial subsurface.</title>
        <authorList>
            <person name="Probst A.J."/>
            <person name="Ladd B."/>
            <person name="Jarett J.K."/>
            <person name="Geller-Mcgrath D.E."/>
            <person name="Sieber C.M."/>
            <person name="Emerson J.B."/>
            <person name="Anantharaman K."/>
            <person name="Thomas B.C."/>
            <person name="Malmstrom R."/>
            <person name="Stieglmeier M."/>
            <person name="Klingl A."/>
            <person name="Woyke T."/>
            <person name="Ryan C.M."/>
            <person name="Banfield J.F."/>
        </authorList>
    </citation>
    <scope>NUCLEOTIDE SEQUENCE [LARGE SCALE GENOMIC DNA]</scope>
    <source>
        <strain evidence="2">CG22_combo_CG10-13_8_21_14_all_42_17</strain>
    </source>
</reference>
<dbReference type="SMART" id="SM01321">
    <property type="entry name" value="Y1_Tnp"/>
    <property type="match status" value="1"/>
</dbReference>
<dbReference type="Proteomes" id="UP000229794">
    <property type="component" value="Unassembled WGS sequence"/>
</dbReference>
<dbReference type="Gene3D" id="3.30.70.1290">
    <property type="entry name" value="Transposase IS200-like"/>
    <property type="match status" value="1"/>
</dbReference>
<evidence type="ECO:0000313" key="2">
    <source>
        <dbReference type="EMBL" id="PIP56001.1"/>
    </source>
</evidence>
<dbReference type="GO" id="GO:0003677">
    <property type="term" value="F:DNA binding"/>
    <property type="evidence" value="ECO:0007669"/>
    <property type="project" value="InterPro"/>
</dbReference>
<accession>A0A2H0BEF3</accession>
<evidence type="ECO:0000259" key="1">
    <source>
        <dbReference type="SMART" id="SM01321"/>
    </source>
</evidence>
<dbReference type="InterPro" id="IPR002686">
    <property type="entry name" value="Transposase_17"/>
</dbReference>
<sequence length="228" mass="26747">MYAFPMPRLARVDIGGEIYHVINRANGRMQIFNEKEDYLLFEKLLKEAKELTDMRILAYILMPNHWHLVLYPRKDGDLGLFMHRLTNAHTRHVHTRTKTIGSGHLYQGRYKSFIVDIDKYLLSLIKYVERNPVRAKLVRTCENWQWGSAWCRINGNAKEKKLLDPSPSPLPHGYCHWINTPDKEDELSVIRHALNKGVPYGRNRWVDAMVTKYHLESTLRSAGRPKKV</sequence>
<name>A0A2H0BEF3_9BACT</name>
<organism evidence="2 3">
    <name type="scientific">Candidatus Zambryskibacteria bacterium CG22_combo_CG10-13_8_21_14_all_42_17</name>
    <dbReference type="NCBI Taxonomy" id="1975118"/>
    <lineage>
        <taxon>Bacteria</taxon>
        <taxon>Candidatus Zambryskiibacteriota</taxon>
    </lineage>
</organism>
<protein>
    <recommendedName>
        <fullName evidence="1">Transposase IS200-like domain-containing protein</fullName>
    </recommendedName>
</protein>
<comment type="caution">
    <text evidence="2">The sequence shown here is derived from an EMBL/GenBank/DDBJ whole genome shotgun (WGS) entry which is preliminary data.</text>
</comment>